<reference evidence="2 3" key="1">
    <citation type="submission" date="2024-02" db="EMBL/GenBank/DDBJ databases">
        <authorList>
            <consortium name="ELIXIR-Norway"/>
            <consortium name="Elixir Norway"/>
        </authorList>
    </citation>
    <scope>NUCLEOTIDE SEQUENCE [LARGE SCALE GENOMIC DNA]</scope>
</reference>
<dbReference type="EMBL" id="OZ019893">
    <property type="protein sequence ID" value="CAK9189927.1"/>
    <property type="molecule type" value="Genomic_DNA"/>
</dbReference>
<proteinExistence type="predicted"/>
<organism evidence="2 3">
    <name type="scientific">Sphagnum troendelagicum</name>
    <dbReference type="NCBI Taxonomy" id="128251"/>
    <lineage>
        <taxon>Eukaryota</taxon>
        <taxon>Viridiplantae</taxon>
        <taxon>Streptophyta</taxon>
        <taxon>Embryophyta</taxon>
        <taxon>Bryophyta</taxon>
        <taxon>Sphagnophytina</taxon>
        <taxon>Sphagnopsida</taxon>
        <taxon>Sphagnales</taxon>
        <taxon>Sphagnaceae</taxon>
        <taxon>Sphagnum</taxon>
    </lineage>
</organism>
<feature type="compositionally biased region" description="Basic and acidic residues" evidence="1">
    <location>
        <begin position="20"/>
        <end position="29"/>
    </location>
</feature>
<evidence type="ECO:0000313" key="3">
    <source>
        <dbReference type="Proteomes" id="UP001497512"/>
    </source>
</evidence>
<dbReference type="Proteomes" id="UP001497512">
    <property type="component" value="Chromosome 1"/>
</dbReference>
<evidence type="ECO:0000256" key="1">
    <source>
        <dbReference type="SAM" id="MobiDB-lite"/>
    </source>
</evidence>
<sequence>MVSRTRSAGGGSEIEVLGFRNDHNNGERALEDEEEEEEGMKKANATTTVSSLSKKKEEVSPELSAVVDSCLFAIELCVFSLCRFEFLHKLMFKV</sequence>
<protein>
    <submittedName>
        <fullName evidence="2">Uncharacterized protein</fullName>
    </submittedName>
</protein>
<gene>
    <name evidence="2" type="ORF">CSSPTR1EN2_LOCUS539</name>
</gene>
<feature type="region of interest" description="Disordered" evidence="1">
    <location>
        <begin position="1"/>
        <end position="55"/>
    </location>
</feature>
<name>A0ABP0T9E0_9BRYO</name>
<accession>A0ABP0T9E0</accession>
<keyword evidence="3" id="KW-1185">Reference proteome</keyword>
<evidence type="ECO:0000313" key="2">
    <source>
        <dbReference type="EMBL" id="CAK9189927.1"/>
    </source>
</evidence>